<gene>
    <name evidence="3" type="primary">LOC100577507</name>
</gene>
<evidence type="ECO:0000313" key="2">
    <source>
        <dbReference type="Proteomes" id="UP000005203"/>
    </source>
</evidence>
<dbReference type="RefSeq" id="XP_003249756.3">
    <property type="nucleotide sequence ID" value="XM_003249708.4"/>
</dbReference>
<reference evidence="3" key="2">
    <citation type="submission" date="2025-04" db="UniProtKB">
        <authorList>
            <consortium name="RefSeq"/>
        </authorList>
    </citation>
    <scope>IDENTIFICATION</scope>
    <source>
        <strain evidence="3">DH4</strain>
        <tissue evidence="3">Whole body</tissue>
    </source>
</reference>
<evidence type="ECO:0000313" key="1">
    <source>
        <dbReference type="EnsemblMetazoa" id="XP_003249756"/>
    </source>
</evidence>
<organism evidence="1">
    <name type="scientific">Apis mellifera</name>
    <name type="common">Honeybee</name>
    <dbReference type="NCBI Taxonomy" id="7460"/>
    <lineage>
        <taxon>Eukaryota</taxon>
        <taxon>Metazoa</taxon>
        <taxon>Ecdysozoa</taxon>
        <taxon>Arthropoda</taxon>
        <taxon>Hexapoda</taxon>
        <taxon>Insecta</taxon>
        <taxon>Pterygota</taxon>
        <taxon>Neoptera</taxon>
        <taxon>Endopterygota</taxon>
        <taxon>Hymenoptera</taxon>
        <taxon>Apocrita</taxon>
        <taxon>Aculeata</taxon>
        <taxon>Apoidea</taxon>
        <taxon>Anthophila</taxon>
        <taxon>Apidae</taxon>
        <taxon>Apis</taxon>
    </lineage>
</organism>
<dbReference type="KEGG" id="ame:100577507"/>
<evidence type="ECO:0000313" key="3">
    <source>
        <dbReference type="RefSeq" id="XP_003249756.3"/>
    </source>
</evidence>
<accession>A0A8B6XT43</accession>
<dbReference type="Proteomes" id="UP000005203">
    <property type="component" value="Linkage group LG7"/>
</dbReference>
<accession>A0A7M7GA70</accession>
<name>A0A7M7GA70_APIME</name>
<reference evidence="1" key="1">
    <citation type="submission" date="2021-01" db="UniProtKB">
        <authorList>
            <consortium name="EnsemblMetazoa"/>
        </authorList>
    </citation>
    <scope>IDENTIFICATION</scope>
    <source>
        <strain evidence="1">DH4</strain>
    </source>
</reference>
<sequence length="82" mass="9166">MSCTENLEPCLAKLCIISSTQNTNIISSRLSFETGLSNSEDLWVQIKLQTETQLSADMCPINNLHNPQITKDKIVRERSTGL</sequence>
<protein>
    <submittedName>
        <fullName evidence="3">Uncharacterized protein LOC100577507</fullName>
    </submittedName>
</protein>
<proteinExistence type="predicted"/>
<dbReference type="AlphaFoldDB" id="A0A7M7GA70"/>
<dbReference type="EnsemblMetazoa" id="XM_003249708">
    <property type="protein sequence ID" value="XP_003249756"/>
    <property type="gene ID" value="LOC100577507"/>
</dbReference>
<dbReference type="GeneID" id="100577507"/>
<keyword evidence="2" id="KW-1185">Reference proteome</keyword>